<keyword evidence="2" id="KW-1185">Reference proteome</keyword>
<proteinExistence type="predicted"/>
<evidence type="ECO:0000313" key="1">
    <source>
        <dbReference type="EMBL" id="QQO40322.1"/>
    </source>
</evidence>
<dbReference type="RefSeq" id="YP_010114676.1">
    <property type="nucleotide sequence ID" value="NC_055917.2"/>
</dbReference>
<dbReference type="GeneID" id="65133290"/>
<organism evidence="1 2">
    <name type="scientific">Bacillus phage WhyPhy</name>
    <dbReference type="NCBI Taxonomy" id="2801480"/>
    <lineage>
        <taxon>Viruses</taxon>
        <taxon>Duplodnaviria</taxon>
        <taxon>Heunggongvirae</taxon>
        <taxon>Uroviricota</taxon>
        <taxon>Caudoviricetes</taxon>
        <taxon>Salasmaviridae</taxon>
        <taxon>Bundooravirus</taxon>
        <taxon>Bundooravirus whyphy</taxon>
    </lineage>
</organism>
<accession>A0A7T8C2C4</accession>
<evidence type="ECO:0000313" key="2">
    <source>
        <dbReference type="Proteomes" id="UP000596172"/>
    </source>
</evidence>
<name>A0A7T8C2C4_9CAUD</name>
<reference evidence="1" key="1">
    <citation type="submission" date="2020-12" db="EMBL/GenBank/DDBJ databases">
        <authorList>
            <person name="Brown N.J."/>
            <person name="Benedetto N.J."/>
            <person name="Temple L.M."/>
        </authorList>
    </citation>
    <scope>NUCLEOTIDE SEQUENCE [LARGE SCALE GENOMIC DNA]</scope>
</reference>
<protein>
    <submittedName>
        <fullName evidence="1">Uncharacterized protein</fullName>
    </submittedName>
</protein>
<dbReference type="KEGG" id="vg:65133290"/>
<dbReference type="EMBL" id="MW419775">
    <property type="protein sequence ID" value="QQO40322.1"/>
    <property type="molecule type" value="Genomic_DNA"/>
</dbReference>
<sequence length="119" mass="14067">MKTLLDEKQYQLIALEVISGKQRVVGEYLSHIVPLKWASEHNNEHLVKNTAMFDVYVVYSKKGRTFSTIDPYFGYKSRVQKIDAYLMKIEFCQEEYRHHPQLGSIDYDNFKFVRGENLV</sequence>
<dbReference type="Proteomes" id="UP000596172">
    <property type="component" value="Segment"/>
</dbReference>
<gene>
    <name evidence="1" type="primary">25</name>
    <name evidence="1" type="ORF">WHYPHY_25</name>
</gene>